<evidence type="ECO:0000259" key="1">
    <source>
        <dbReference type="Pfam" id="PF12727"/>
    </source>
</evidence>
<dbReference type="EMBL" id="BSOJ01000032">
    <property type="protein sequence ID" value="GLR27613.1"/>
    <property type="molecule type" value="Genomic_DNA"/>
</dbReference>
<dbReference type="GO" id="GO:0003677">
    <property type="term" value="F:DNA binding"/>
    <property type="evidence" value="ECO:0007669"/>
    <property type="project" value="UniProtKB-KW"/>
</dbReference>
<dbReference type="InterPro" id="IPR024370">
    <property type="entry name" value="PBP_domain"/>
</dbReference>
<keyword evidence="3" id="KW-0238">DNA-binding</keyword>
<dbReference type="Proteomes" id="UP001156664">
    <property type="component" value="Unassembled WGS sequence"/>
</dbReference>
<sequence>MSTEFLTTHEVADLLRIKLRKVYELASTHEIPSVKAKGKLLFPRQDILTWLQHGKQPEPTSKLNHTPPPVLAGSYDPLLEWAIKASGCDLALKLAGSQSGLDEFVAGQAQACGLHLAEPLSGSLGWNHKTVANQAGLQNAVLVNWAWRNRGFVMLSGKTQLFRDVSQLKGLRLVRRPVGSGTQVLMDWLLQQNGLKPTDVQWSEVCHGETDAVACITSGEADVALGLQAMAAQYGLGFVPCLKERFDLLVHRKAWFDPHFQKLWQFTRGEFFVQKSRQLQGYDLAQQSQVIWNA</sequence>
<organism evidence="3 4">
    <name type="scientific">Limnobacter litoralis</name>
    <dbReference type="NCBI Taxonomy" id="481366"/>
    <lineage>
        <taxon>Bacteria</taxon>
        <taxon>Pseudomonadati</taxon>
        <taxon>Pseudomonadota</taxon>
        <taxon>Betaproteobacteria</taxon>
        <taxon>Burkholderiales</taxon>
        <taxon>Burkholderiaceae</taxon>
        <taxon>Limnobacter</taxon>
    </lineage>
</organism>
<evidence type="ECO:0000313" key="4">
    <source>
        <dbReference type="Proteomes" id="UP001156664"/>
    </source>
</evidence>
<feature type="domain" description="PBP" evidence="1">
    <location>
        <begin position="84"/>
        <end position="266"/>
    </location>
</feature>
<gene>
    <name evidence="3" type="ORF">GCM10007875_27040</name>
</gene>
<dbReference type="Gene3D" id="3.40.190.10">
    <property type="entry name" value="Periplasmic binding protein-like II"/>
    <property type="match status" value="2"/>
</dbReference>
<comment type="caution">
    <text evidence="3">The sequence shown here is derived from an EMBL/GenBank/DDBJ whole genome shotgun (WGS) entry which is preliminary data.</text>
</comment>
<protein>
    <submittedName>
        <fullName evidence="3">DNA-binding protein</fullName>
    </submittedName>
</protein>
<reference evidence="4" key="1">
    <citation type="journal article" date="2019" name="Int. J. Syst. Evol. Microbiol.">
        <title>The Global Catalogue of Microorganisms (GCM) 10K type strain sequencing project: providing services to taxonomists for standard genome sequencing and annotation.</title>
        <authorList>
            <consortium name="The Broad Institute Genomics Platform"/>
            <consortium name="The Broad Institute Genome Sequencing Center for Infectious Disease"/>
            <person name="Wu L."/>
            <person name="Ma J."/>
        </authorList>
    </citation>
    <scope>NUCLEOTIDE SEQUENCE [LARGE SCALE GENOMIC DNA]</scope>
    <source>
        <strain evidence="4">NBRC 105857</strain>
    </source>
</reference>
<keyword evidence="4" id="KW-1185">Reference proteome</keyword>
<dbReference type="SUPFAM" id="SSF53850">
    <property type="entry name" value="Periplasmic binding protein-like II"/>
    <property type="match status" value="1"/>
</dbReference>
<evidence type="ECO:0000313" key="3">
    <source>
        <dbReference type="EMBL" id="GLR27613.1"/>
    </source>
</evidence>
<dbReference type="InterPro" id="IPR010093">
    <property type="entry name" value="SinI_DNA-bd"/>
</dbReference>
<feature type="domain" description="Helix-turn-helix" evidence="2">
    <location>
        <begin position="5"/>
        <end position="52"/>
    </location>
</feature>
<name>A0ABQ5YXH4_9BURK</name>
<dbReference type="PANTHER" id="PTHR38431">
    <property type="entry name" value="BLL2305 PROTEIN"/>
    <property type="match status" value="1"/>
</dbReference>
<proteinExistence type="predicted"/>
<dbReference type="Pfam" id="PF12727">
    <property type="entry name" value="PBP_like"/>
    <property type="match status" value="1"/>
</dbReference>
<dbReference type="Pfam" id="PF12728">
    <property type="entry name" value="HTH_17"/>
    <property type="match status" value="1"/>
</dbReference>
<dbReference type="InterPro" id="IPR041657">
    <property type="entry name" value="HTH_17"/>
</dbReference>
<evidence type="ECO:0000259" key="2">
    <source>
        <dbReference type="Pfam" id="PF12728"/>
    </source>
</evidence>
<dbReference type="PANTHER" id="PTHR38431:SF1">
    <property type="entry name" value="BLL2305 PROTEIN"/>
    <property type="match status" value="1"/>
</dbReference>
<dbReference type="RefSeq" id="WP_284282450.1">
    <property type="nucleotide sequence ID" value="NZ_BSOJ01000032.1"/>
</dbReference>
<dbReference type="NCBIfam" id="TIGR01764">
    <property type="entry name" value="excise"/>
    <property type="match status" value="1"/>
</dbReference>
<accession>A0ABQ5YXH4</accession>